<dbReference type="AlphaFoldDB" id="A0A5B7AXK9"/>
<feature type="compositionally biased region" description="Basic and acidic residues" evidence="1">
    <location>
        <begin position="27"/>
        <end position="47"/>
    </location>
</feature>
<accession>A0A5B7AXK9</accession>
<organism evidence="2">
    <name type="scientific">Davidia involucrata</name>
    <name type="common">Dove tree</name>
    <dbReference type="NCBI Taxonomy" id="16924"/>
    <lineage>
        <taxon>Eukaryota</taxon>
        <taxon>Viridiplantae</taxon>
        <taxon>Streptophyta</taxon>
        <taxon>Embryophyta</taxon>
        <taxon>Tracheophyta</taxon>
        <taxon>Spermatophyta</taxon>
        <taxon>Magnoliopsida</taxon>
        <taxon>eudicotyledons</taxon>
        <taxon>Gunneridae</taxon>
        <taxon>Pentapetalae</taxon>
        <taxon>asterids</taxon>
        <taxon>Cornales</taxon>
        <taxon>Nyssaceae</taxon>
        <taxon>Davidia</taxon>
    </lineage>
</organism>
<sequence length="328" mass="37675">MSRCLPYPPLGYSLKSATNEALIESIKPQKEREKAKAERKKEKNREKKERKREKKEKRKQNLTEIDHGEERKLNDEKIQKGEKSSVDFKGGYIQKRREDEAEQLERSGLTEEHGQPIYLQDPCYSSDSTLNSNKRRHASILNGSSSHGNIIRIRLPLKKHKEPDALVSKEQFSSTSGRPDLPAQHKYGVAHQQEFCSTSMETDTALQGVTPGPCKESICSTSGRTGNVAQFHNIQSASVPTLFENEMRRPESMYRDLVENWVPLAPQSERSDFDDQEWLFGRKLQGEHREKRFRASNDVSCCDSSKLWSRAQYLPEADIYALPYTVPF</sequence>
<feature type="compositionally biased region" description="Basic and acidic residues" evidence="1">
    <location>
        <begin position="59"/>
        <end position="86"/>
    </location>
</feature>
<dbReference type="PANTHER" id="PTHR34660">
    <property type="entry name" value="MYB-LIKE PROTEIN X"/>
    <property type="match status" value="1"/>
</dbReference>
<dbReference type="PANTHER" id="PTHR34660:SF7">
    <property type="entry name" value="DNA LIGASE-LIKE PROTEIN"/>
    <property type="match status" value="1"/>
</dbReference>
<feature type="compositionally biased region" description="Basic and acidic residues" evidence="1">
    <location>
        <begin position="95"/>
        <end position="114"/>
    </location>
</feature>
<gene>
    <name evidence="2" type="ORF">Din_030286</name>
</gene>
<feature type="compositionally biased region" description="Basic residues" evidence="1">
    <location>
        <begin position="48"/>
        <end position="58"/>
    </location>
</feature>
<name>A0A5B7AXK9_DAVIN</name>
<evidence type="ECO:0000313" key="2">
    <source>
        <dbReference type="EMBL" id="MPA60845.1"/>
    </source>
</evidence>
<reference evidence="2" key="1">
    <citation type="submission" date="2019-08" db="EMBL/GenBank/DDBJ databases">
        <title>Reference gene set and small RNA set construction with multiple tissues from Davidia involucrata Baill.</title>
        <authorList>
            <person name="Yang H."/>
            <person name="Zhou C."/>
            <person name="Li G."/>
            <person name="Wang J."/>
            <person name="Gao P."/>
            <person name="Wang M."/>
            <person name="Wang R."/>
            <person name="Zhao Y."/>
        </authorList>
    </citation>
    <scope>NUCLEOTIDE SEQUENCE</scope>
    <source>
        <tissue evidence="2">Mixed with DoveR01_LX</tissue>
    </source>
</reference>
<evidence type="ECO:0000256" key="1">
    <source>
        <dbReference type="SAM" id="MobiDB-lite"/>
    </source>
</evidence>
<dbReference type="EMBL" id="GHES01030286">
    <property type="protein sequence ID" value="MPA60845.1"/>
    <property type="molecule type" value="Transcribed_RNA"/>
</dbReference>
<protein>
    <submittedName>
        <fullName evidence="2">Uncharacterized protein</fullName>
    </submittedName>
</protein>
<proteinExistence type="predicted"/>
<feature type="region of interest" description="Disordered" evidence="1">
    <location>
        <begin position="23"/>
        <end position="131"/>
    </location>
</feature>